<evidence type="ECO:0000313" key="1">
    <source>
        <dbReference type="EMBL" id="RNF00933.1"/>
    </source>
</evidence>
<dbReference type="GeneID" id="40322321"/>
<accession>A0A3R7KTA8</accession>
<dbReference type="OrthoDB" id="278394at2759"/>
<protein>
    <submittedName>
        <fullName evidence="1">Endonuclease/reverse transcriptase</fullName>
        <ecNumber evidence="1">2.7.7.49</ecNumber>
    </submittedName>
</protein>
<dbReference type="RefSeq" id="XP_029224347.1">
    <property type="nucleotide sequence ID" value="XM_029375553.1"/>
</dbReference>
<dbReference type="Proteomes" id="UP000284403">
    <property type="component" value="Unassembled WGS sequence"/>
</dbReference>
<comment type="caution">
    <text evidence="1">The sequence shown here is derived from an EMBL/GenBank/DDBJ whole genome shotgun (WGS) entry which is preliminary data.</text>
</comment>
<dbReference type="EMBL" id="MKKU01000854">
    <property type="protein sequence ID" value="RNF00933.1"/>
    <property type="molecule type" value="Genomic_DNA"/>
</dbReference>
<keyword evidence="1" id="KW-0378">Hydrolase</keyword>
<organism evidence="1 2">
    <name type="scientific">Trypanosoma conorhini</name>
    <dbReference type="NCBI Taxonomy" id="83891"/>
    <lineage>
        <taxon>Eukaryota</taxon>
        <taxon>Discoba</taxon>
        <taxon>Euglenozoa</taxon>
        <taxon>Kinetoplastea</taxon>
        <taxon>Metakinetoplastina</taxon>
        <taxon>Trypanosomatida</taxon>
        <taxon>Trypanosomatidae</taxon>
        <taxon>Trypanosoma</taxon>
    </lineage>
</organism>
<dbReference type="GO" id="GO:0003964">
    <property type="term" value="F:RNA-directed DNA polymerase activity"/>
    <property type="evidence" value="ECO:0007669"/>
    <property type="project" value="UniProtKB-KW"/>
</dbReference>
<reference evidence="1 2" key="1">
    <citation type="journal article" date="2018" name="BMC Genomics">
        <title>Genomic comparison of Trypanosoma conorhini and Trypanosoma rangeli to Trypanosoma cruzi strains of high and low virulence.</title>
        <authorList>
            <person name="Bradwell K.R."/>
            <person name="Koparde V.N."/>
            <person name="Matveyev A.V."/>
            <person name="Serrano M.G."/>
            <person name="Alves J.M."/>
            <person name="Parikh H."/>
            <person name="Huang B."/>
            <person name="Lee V."/>
            <person name="Espinosa-Alvarez O."/>
            <person name="Ortiz P.A."/>
            <person name="Costa-Martins A.G."/>
            <person name="Teixeira M.M."/>
            <person name="Buck G.A."/>
        </authorList>
    </citation>
    <scope>NUCLEOTIDE SEQUENCE [LARGE SCALE GENOMIC DNA]</scope>
    <source>
        <strain evidence="1 2">025E</strain>
    </source>
</reference>
<keyword evidence="2" id="KW-1185">Reference proteome</keyword>
<keyword evidence="1" id="KW-0255">Endonuclease</keyword>
<keyword evidence="1" id="KW-0808">Transferase</keyword>
<name>A0A3R7KTA8_9TRYP</name>
<keyword evidence="1" id="KW-0695">RNA-directed DNA polymerase</keyword>
<gene>
    <name evidence="1" type="ORF">Tco025E_08710</name>
</gene>
<dbReference type="GO" id="GO:0004519">
    <property type="term" value="F:endonuclease activity"/>
    <property type="evidence" value="ECO:0007669"/>
    <property type="project" value="UniProtKB-KW"/>
</dbReference>
<sequence length="300" mass="33035">MPCRVLRRDSSRHWARTAFRRSRHGKVRLALRRLRPQSAPDNDGISPRLLQRTSEVLAPRLAKAYTAILRDPASTPVSWKRCTFIPLLKPGKAPELATSYRPVCITSLLSRVCERVVLDRVLMATHGQLDGAQYGFTPSRTTMDALMRILAPVRHGLDTSATRRNVTTSGPPSASRRVRQGSILGLLVFSDAFCKASHGHIMDRLRALGVPTYLQRFILAWLTDRRGRTFFSGTLLGPGAAAVWRAPRLRTGTVAVCGLSRWPPVQLSSTAHLEGNNCRSGPAPSGDVSHYHGGYCGLRG</sequence>
<keyword evidence="1" id="KW-0540">Nuclease</keyword>
<keyword evidence="1" id="KW-0548">Nucleotidyltransferase</keyword>
<dbReference type="EC" id="2.7.7.49" evidence="1"/>
<evidence type="ECO:0000313" key="2">
    <source>
        <dbReference type="Proteomes" id="UP000284403"/>
    </source>
</evidence>
<dbReference type="AlphaFoldDB" id="A0A3R7KTA8"/>
<dbReference type="PANTHER" id="PTHR19446">
    <property type="entry name" value="REVERSE TRANSCRIPTASES"/>
    <property type="match status" value="1"/>
</dbReference>
<proteinExistence type="predicted"/>